<comment type="caution">
    <text evidence="1">The sequence shown here is derived from an EMBL/GenBank/DDBJ whole genome shotgun (WGS) entry which is preliminary data.</text>
</comment>
<dbReference type="InterPro" id="IPR026444">
    <property type="entry name" value="Secre_tail"/>
</dbReference>
<protein>
    <recommendedName>
        <fullName evidence="3">Secretion system C-terminal sorting domain-containing protein</fullName>
    </recommendedName>
</protein>
<dbReference type="EMBL" id="NJBO01000042">
    <property type="protein sequence ID" value="TKJ36539.1"/>
    <property type="molecule type" value="Genomic_DNA"/>
</dbReference>
<dbReference type="InterPro" id="IPR011047">
    <property type="entry name" value="Quinoprotein_ADH-like_sf"/>
</dbReference>
<dbReference type="AlphaFoldDB" id="A0A532UNQ3"/>
<reference evidence="1 2" key="1">
    <citation type="submission" date="2017-06" db="EMBL/GenBank/DDBJ databases">
        <title>Novel microbial phyla capable of carbon fixation and sulfur reduction in deep-sea sediments.</title>
        <authorList>
            <person name="Huang J."/>
            <person name="Baker B."/>
            <person name="Wang Y."/>
        </authorList>
    </citation>
    <scope>NUCLEOTIDE SEQUENCE [LARGE SCALE GENOMIC DNA]</scope>
    <source>
        <strain evidence="1">B3_TA06</strain>
    </source>
</reference>
<evidence type="ECO:0000313" key="2">
    <source>
        <dbReference type="Proteomes" id="UP000317778"/>
    </source>
</evidence>
<organism evidence="1 2">
    <name type="scientific">candidate division TA06 bacterium B3_TA06</name>
    <dbReference type="NCBI Taxonomy" id="2012487"/>
    <lineage>
        <taxon>Bacteria</taxon>
        <taxon>Bacteria division TA06</taxon>
    </lineage>
</organism>
<sequence length="582" mass="64580">MKFLKPFIITAAIVVVPLTSYGWTKTYGYENYDDYAYCIQSTTDGGYIVSGITHGVLCWLLKTDRWGDTLWTRIYDGSGRWVQQTSGGGYILVGSLENDLWLLKADASGDSVWAKTYGEEGKDWGRCVRQTTDEGYIIVGCKDDDLPNPYEQDLWLLKTDSLGDTLWTKPYGGDDIQGKGTSVCETSDGGYIISGIAGITGESQLWLMKTDANGDSLWSKKFGKSILLFSGPYAQQTSDGGYVVVGSLEQDVAGFDFWLIKTDSTGDTLWTRSWGTLDLDMGCSVGKTTDGGYIISGVKGWYYPSGDLWLIKTDSVGDTLWTWEYGEDYVAWGYSVHQTEDGGYIIAGERNRGGPGGGDLWLLKTNEYGDTVWYEGEPREILNPQEGDTVDYMIPAAWFKNTGTYPIQDFYCHCEIWPWSGDSAACAYLSPPYHVKYWVSYEVEPGDSILIKFSEWMCDDSSRYVASFYTTKDEEPLWSTNPKTVSFQGTPYTGVIEDKPAQASPSWGLISSCGPKIILKYSNYPQGFSASIFDVAGRKVDELKSVDASGTITWGDTAPTGVYFIRISLGARSAIRKVILLR</sequence>
<evidence type="ECO:0000313" key="1">
    <source>
        <dbReference type="EMBL" id="TKJ36539.1"/>
    </source>
</evidence>
<accession>A0A532UNQ3</accession>
<dbReference type="PANTHER" id="PTHR42754:SF1">
    <property type="entry name" value="LIPOPROTEIN"/>
    <property type="match status" value="1"/>
</dbReference>
<gene>
    <name evidence="1" type="ORF">CEE36_11550</name>
</gene>
<name>A0A532UNQ3_UNCT6</name>
<proteinExistence type="predicted"/>
<dbReference type="Proteomes" id="UP000317778">
    <property type="component" value="Unassembled WGS sequence"/>
</dbReference>
<dbReference type="SUPFAM" id="SSF50998">
    <property type="entry name" value="Quinoprotein alcohol dehydrogenase-like"/>
    <property type="match status" value="2"/>
</dbReference>
<evidence type="ECO:0008006" key="3">
    <source>
        <dbReference type="Google" id="ProtNLM"/>
    </source>
</evidence>
<dbReference type="NCBIfam" id="TIGR04183">
    <property type="entry name" value="Por_Secre_tail"/>
    <property type="match status" value="1"/>
</dbReference>
<dbReference type="PANTHER" id="PTHR42754">
    <property type="entry name" value="ENDOGLUCANASE"/>
    <property type="match status" value="1"/>
</dbReference>